<evidence type="ECO:0000256" key="1">
    <source>
        <dbReference type="SAM" id="SignalP"/>
    </source>
</evidence>
<sequence length="432" mass="47674">MRRVVAGLLTGLLLFTPTFQALGDDIRIEVKGDLYDILALPRGGGPGDLPLAQGQIGGGLSPPVGACGINAASSFLHGLASVVNLGGLQEFITNWQNAGTAVALYALATYLPVAKEVLLGANMLSNFVAQLRGFSCSQAMEAIKEFNYQDSFLIKRCIARKLGISAEEVDVKKSSEPEKWYEAYKQCLNSASLVGLFGGDKGEAERYLKLISPRSLARCYLGIKKAPTAEEIANADLQTRAKYFLYMLLPDISLDASGLVRIKVDIVDTRTGQRRPATIVDVMNIHAEDFERNFNELVGKMKGVVKYDTDYEDDLRAVKDELKKFEEMYGITAEDLAGILILVLKMRDYMEREITANRQVGEKELQVALLPVDDVLSDIKEHFRYRVIERLKLAMYENALRLKSAEEMRKAVGTVARPGDKDGCLTDNTVSQ</sequence>
<dbReference type="AlphaFoldDB" id="A0A7C5SXV1"/>
<reference evidence="2" key="1">
    <citation type="journal article" date="2020" name="mSystems">
        <title>Genome- and Community-Level Interaction Insights into Carbon Utilization and Element Cycling Functions of Hydrothermarchaeota in Hydrothermal Sediment.</title>
        <authorList>
            <person name="Zhou Z."/>
            <person name="Liu Y."/>
            <person name="Xu W."/>
            <person name="Pan J."/>
            <person name="Luo Z.H."/>
            <person name="Li M."/>
        </authorList>
    </citation>
    <scope>NUCLEOTIDE SEQUENCE [LARGE SCALE GENOMIC DNA]</scope>
    <source>
        <strain evidence="2">SpSt-114</strain>
    </source>
</reference>
<dbReference type="EMBL" id="DSAC01000095">
    <property type="protein sequence ID" value="HHO74503.1"/>
    <property type="molecule type" value="Genomic_DNA"/>
</dbReference>
<feature type="signal peptide" evidence="1">
    <location>
        <begin position="1"/>
        <end position="23"/>
    </location>
</feature>
<gene>
    <name evidence="2" type="ORF">ENN04_07735</name>
</gene>
<comment type="caution">
    <text evidence="2">The sequence shown here is derived from an EMBL/GenBank/DDBJ whole genome shotgun (WGS) entry which is preliminary data.</text>
</comment>
<proteinExistence type="predicted"/>
<feature type="chain" id="PRO_5028109900" evidence="1">
    <location>
        <begin position="24"/>
        <end position="432"/>
    </location>
</feature>
<accession>A0A7C5SXV1</accession>
<protein>
    <submittedName>
        <fullName evidence="2">Uncharacterized protein</fullName>
    </submittedName>
</protein>
<organism evidence="2">
    <name type="scientific">Thermocrinis ruber</name>
    <dbReference type="NCBI Taxonomy" id="75906"/>
    <lineage>
        <taxon>Bacteria</taxon>
        <taxon>Pseudomonadati</taxon>
        <taxon>Aquificota</taxon>
        <taxon>Aquificia</taxon>
        <taxon>Aquificales</taxon>
        <taxon>Aquificaceae</taxon>
        <taxon>Thermocrinis</taxon>
    </lineage>
</organism>
<name>A0A7C5SXV1_9AQUI</name>
<evidence type="ECO:0000313" key="2">
    <source>
        <dbReference type="EMBL" id="HHO74503.1"/>
    </source>
</evidence>
<keyword evidence="1" id="KW-0732">Signal</keyword>